<evidence type="ECO:0000256" key="3">
    <source>
        <dbReference type="ARBA" id="ARBA00022448"/>
    </source>
</evidence>
<keyword evidence="10 12" id="KW-0472">Membrane</keyword>
<evidence type="ECO:0000256" key="5">
    <source>
        <dbReference type="ARBA" id="ARBA00022692"/>
    </source>
</evidence>
<dbReference type="Proteomes" id="UP001209681">
    <property type="component" value="Unassembled WGS sequence"/>
</dbReference>
<dbReference type="Gene3D" id="1.20.120.610">
    <property type="entry name" value="lithium bound rotor ring of v- atpase"/>
    <property type="match status" value="1"/>
</dbReference>
<comment type="function">
    <text evidence="12">F(1)F(0) ATP synthase produces ATP from ADP in the presence of a proton or sodium gradient. F-type ATPases consist of two structural domains, F(1) containing the extramembraneous catalytic core and F(0) containing the membrane proton channel, linked together by a central stalk and a peripheral stalk. During catalysis, ATP synthesis in the catalytic domain of F(1) is coupled via a rotary mechanism of the central stalk subunits to proton translocation.</text>
</comment>
<keyword evidence="15" id="KW-1185">Reference proteome</keyword>
<dbReference type="InterPro" id="IPR000454">
    <property type="entry name" value="ATP_synth_F0_csu"/>
</dbReference>
<sequence length="94" mass="9520">MEANALQFFIACVTAAGFGLAIAASLCGLAQGIGLKAAVEGVARNPESSGKVTVTMLIGLAMIESLCIYALVVSLILIYAHPQAEVIASLLGAK</sequence>
<feature type="site" description="Reversibly protonated during proton transport" evidence="12">
    <location>
        <position position="64"/>
    </location>
</feature>
<dbReference type="EMBL" id="JAPFPW010000002">
    <property type="protein sequence ID" value="MCW7752927.1"/>
    <property type="molecule type" value="Genomic_DNA"/>
</dbReference>
<evidence type="ECO:0000256" key="9">
    <source>
        <dbReference type="ARBA" id="ARBA00023121"/>
    </source>
</evidence>
<dbReference type="PROSITE" id="PS00605">
    <property type="entry name" value="ATPASE_C"/>
    <property type="match status" value="1"/>
</dbReference>
<evidence type="ECO:0000256" key="8">
    <source>
        <dbReference type="ARBA" id="ARBA00023065"/>
    </source>
</evidence>
<evidence type="ECO:0000256" key="11">
    <source>
        <dbReference type="ARBA" id="ARBA00023310"/>
    </source>
</evidence>
<comment type="subcellular location">
    <subcellularLocation>
        <location evidence="12">Cell membrane</location>
        <topology evidence="12">Multi-pass membrane protein</topology>
    </subcellularLocation>
    <subcellularLocation>
        <location evidence="1">Membrane</location>
        <topology evidence="1">Multi-pass membrane protein</topology>
    </subcellularLocation>
</comment>
<feature type="transmembrane region" description="Helical" evidence="12">
    <location>
        <begin position="56"/>
        <end position="80"/>
    </location>
</feature>
<dbReference type="Pfam" id="PF00137">
    <property type="entry name" value="ATP-synt_C"/>
    <property type="match status" value="1"/>
</dbReference>
<dbReference type="InterPro" id="IPR035921">
    <property type="entry name" value="F/V-ATP_Csub_sf"/>
</dbReference>
<keyword evidence="6 12" id="KW-0375">Hydrogen ion transport</keyword>
<proteinExistence type="inferred from homology"/>
<comment type="similarity">
    <text evidence="2 12">Belongs to the ATPase C chain family.</text>
</comment>
<evidence type="ECO:0000256" key="2">
    <source>
        <dbReference type="ARBA" id="ARBA00006704"/>
    </source>
</evidence>
<keyword evidence="8 12" id="KW-0406">Ion transport</keyword>
<evidence type="ECO:0000313" key="14">
    <source>
        <dbReference type="EMBL" id="MCW7752927.1"/>
    </source>
</evidence>
<dbReference type="CDD" id="cd18121">
    <property type="entry name" value="ATP-synt_Fo_c"/>
    <property type="match status" value="1"/>
</dbReference>
<dbReference type="InterPro" id="IPR020537">
    <property type="entry name" value="ATP_synth_F0_csu_DDCD_BS"/>
</dbReference>
<protein>
    <recommendedName>
        <fullName evidence="12">ATP synthase subunit c</fullName>
    </recommendedName>
    <alternativeName>
        <fullName evidence="12">ATP synthase F(0) sector subunit c</fullName>
    </alternativeName>
    <alternativeName>
        <fullName evidence="12">F-type ATPase subunit c</fullName>
        <shortName evidence="12">F-ATPase subunit c</shortName>
    </alternativeName>
    <alternativeName>
        <fullName evidence="12">Lipid-binding protein</fullName>
    </alternativeName>
</protein>
<evidence type="ECO:0000256" key="6">
    <source>
        <dbReference type="ARBA" id="ARBA00022781"/>
    </source>
</evidence>
<comment type="caution">
    <text evidence="12">Lacks conserved residue(s) required for the propagation of feature annotation.</text>
</comment>
<evidence type="ECO:0000256" key="12">
    <source>
        <dbReference type="HAMAP-Rule" id="MF_01396"/>
    </source>
</evidence>
<comment type="function">
    <text evidence="12">Key component of the F(0) channel; it plays a direct role in translocation across the membrane. A homomeric c-ring of between 10-14 subunits forms the central stalk rotor element with the F(1) delta and epsilon subunits.</text>
</comment>
<dbReference type="InterPro" id="IPR002379">
    <property type="entry name" value="ATPase_proteolipid_c-like_dom"/>
</dbReference>
<organism evidence="14 15">
    <name type="scientific">Desulfobotulus pelophilus</name>
    <dbReference type="NCBI Taxonomy" id="2823377"/>
    <lineage>
        <taxon>Bacteria</taxon>
        <taxon>Pseudomonadati</taxon>
        <taxon>Thermodesulfobacteriota</taxon>
        <taxon>Desulfobacteria</taxon>
        <taxon>Desulfobacterales</taxon>
        <taxon>Desulfobacteraceae</taxon>
        <taxon>Desulfobotulus</taxon>
    </lineage>
</organism>
<evidence type="ECO:0000313" key="15">
    <source>
        <dbReference type="Proteomes" id="UP001209681"/>
    </source>
</evidence>
<feature type="domain" description="V-ATPase proteolipid subunit C-like" evidence="13">
    <location>
        <begin position="15"/>
        <end position="77"/>
    </location>
</feature>
<keyword evidence="3 12" id="KW-0813">Transport</keyword>
<keyword evidence="4 12" id="KW-0138">CF(0)</keyword>
<keyword evidence="5 12" id="KW-0812">Transmembrane</keyword>
<evidence type="ECO:0000256" key="10">
    <source>
        <dbReference type="ARBA" id="ARBA00023136"/>
    </source>
</evidence>
<accession>A0ABT3N7B1</accession>
<dbReference type="NCBIfam" id="TIGR01260">
    <property type="entry name" value="ATP_synt_c"/>
    <property type="match status" value="1"/>
</dbReference>
<evidence type="ECO:0000256" key="4">
    <source>
        <dbReference type="ARBA" id="ARBA00022547"/>
    </source>
</evidence>
<evidence type="ECO:0000259" key="13">
    <source>
        <dbReference type="Pfam" id="PF00137"/>
    </source>
</evidence>
<keyword evidence="7 12" id="KW-1133">Transmembrane helix</keyword>
<dbReference type="HAMAP" id="MF_01396">
    <property type="entry name" value="ATP_synth_c_bact"/>
    <property type="match status" value="1"/>
</dbReference>
<dbReference type="InterPro" id="IPR005953">
    <property type="entry name" value="ATP_synth_csu_bac/chlpt"/>
</dbReference>
<dbReference type="RefSeq" id="WP_265423786.1">
    <property type="nucleotide sequence ID" value="NZ_JAPFPW010000002.1"/>
</dbReference>
<evidence type="ECO:0000256" key="1">
    <source>
        <dbReference type="ARBA" id="ARBA00004141"/>
    </source>
</evidence>
<keyword evidence="9 12" id="KW-0446">Lipid-binding</keyword>
<reference evidence="14 15" key="1">
    <citation type="submission" date="2022-11" db="EMBL/GenBank/DDBJ databases">
        <title>Desulfobotulus tamanensis H1 sp. nov. - anaerobic, alkaliphilic, sulphate reducing bacterium isolated from terrestrial mud volcano.</title>
        <authorList>
            <person name="Frolova A."/>
            <person name="Merkel A.Y."/>
            <person name="Slobodkin A.I."/>
        </authorList>
    </citation>
    <scope>NUCLEOTIDE SEQUENCE [LARGE SCALE GENOMIC DNA]</scope>
    <source>
        <strain evidence="14 15">H1</strain>
    </source>
</reference>
<comment type="caution">
    <text evidence="14">The sequence shown here is derived from an EMBL/GenBank/DDBJ whole genome shotgun (WGS) entry which is preliminary data.</text>
</comment>
<dbReference type="SUPFAM" id="SSF81333">
    <property type="entry name" value="F1F0 ATP synthase subunit C"/>
    <property type="match status" value="1"/>
</dbReference>
<gene>
    <name evidence="12 14" type="primary">atpE</name>
    <name evidence="14" type="ORF">OOT00_02895</name>
</gene>
<evidence type="ECO:0000256" key="7">
    <source>
        <dbReference type="ARBA" id="ARBA00022989"/>
    </source>
</evidence>
<keyword evidence="11 12" id="KW-0066">ATP synthesis</keyword>
<name>A0ABT3N7B1_9BACT</name>
<keyword evidence="12" id="KW-1003">Cell membrane</keyword>